<organism evidence="3 4">
    <name type="scientific">Cercopithifilaria johnstoni</name>
    <dbReference type="NCBI Taxonomy" id="2874296"/>
    <lineage>
        <taxon>Eukaryota</taxon>
        <taxon>Metazoa</taxon>
        <taxon>Ecdysozoa</taxon>
        <taxon>Nematoda</taxon>
        <taxon>Chromadorea</taxon>
        <taxon>Rhabditida</taxon>
        <taxon>Spirurina</taxon>
        <taxon>Spiruromorpha</taxon>
        <taxon>Filarioidea</taxon>
        <taxon>Onchocercidae</taxon>
        <taxon>Cercopithifilaria</taxon>
    </lineage>
</organism>
<evidence type="ECO:0000313" key="4">
    <source>
        <dbReference type="Proteomes" id="UP000746747"/>
    </source>
</evidence>
<keyword evidence="2" id="KW-1133">Transmembrane helix</keyword>
<dbReference type="AlphaFoldDB" id="A0A8J2LWI7"/>
<dbReference type="Proteomes" id="UP000746747">
    <property type="component" value="Unassembled WGS sequence"/>
</dbReference>
<sequence>MKPLRRFLIASLSLGGLGIVGSLNALVLQCLRFIYQDMARLTADLPFDIQNFRLNSQKVPMHLFSTFLLVNCAAFVAQASQMRKMEPGPPGPDGPDGEEGPEGPRGIKEGPRGIEGPMGGAAG</sequence>
<name>A0A8J2LWI7_9BILA</name>
<keyword evidence="2" id="KW-0812">Transmembrane</keyword>
<evidence type="ECO:0000256" key="2">
    <source>
        <dbReference type="SAM" id="Phobius"/>
    </source>
</evidence>
<evidence type="ECO:0000313" key="3">
    <source>
        <dbReference type="EMBL" id="CAG9531290.1"/>
    </source>
</evidence>
<evidence type="ECO:0000256" key="1">
    <source>
        <dbReference type="SAM" id="MobiDB-lite"/>
    </source>
</evidence>
<feature type="transmembrane region" description="Helical" evidence="2">
    <location>
        <begin position="59"/>
        <end position="77"/>
    </location>
</feature>
<accession>A0A8J2LWI7</accession>
<protein>
    <recommendedName>
        <fullName evidence="5">Collagen triple helix repeat protein</fullName>
    </recommendedName>
</protein>
<proteinExistence type="predicted"/>
<dbReference type="EMBL" id="CAKAEH010000550">
    <property type="protein sequence ID" value="CAG9531290.1"/>
    <property type="molecule type" value="Genomic_DNA"/>
</dbReference>
<feature type="region of interest" description="Disordered" evidence="1">
    <location>
        <begin position="83"/>
        <end position="123"/>
    </location>
</feature>
<reference evidence="3" key="1">
    <citation type="submission" date="2021-09" db="EMBL/GenBank/DDBJ databases">
        <authorList>
            <consortium name="Pathogen Informatics"/>
        </authorList>
    </citation>
    <scope>NUCLEOTIDE SEQUENCE</scope>
</reference>
<keyword evidence="2" id="KW-0472">Membrane</keyword>
<gene>
    <name evidence="3" type="ORF">CJOHNSTONI_LOCUS1702</name>
</gene>
<comment type="caution">
    <text evidence="3">The sequence shown here is derived from an EMBL/GenBank/DDBJ whole genome shotgun (WGS) entry which is preliminary data.</text>
</comment>
<keyword evidence="4" id="KW-1185">Reference proteome</keyword>
<evidence type="ECO:0008006" key="5">
    <source>
        <dbReference type="Google" id="ProtNLM"/>
    </source>
</evidence>